<name>A0ABV3SZR8_9ACTN</name>
<keyword evidence="2" id="KW-0805">Transcription regulation</keyword>
<dbReference type="CDD" id="cd06170">
    <property type="entry name" value="LuxR_C_like"/>
    <property type="match status" value="1"/>
</dbReference>
<dbReference type="PROSITE" id="PS50110">
    <property type="entry name" value="RESPONSE_REGULATORY"/>
    <property type="match status" value="1"/>
</dbReference>
<evidence type="ECO:0000256" key="5">
    <source>
        <dbReference type="PROSITE-ProRule" id="PRU00169"/>
    </source>
</evidence>
<dbReference type="InterPro" id="IPR058245">
    <property type="entry name" value="NreC/VraR/RcsB-like_REC"/>
</dbReference>
<dbReference type="InterPro" id="IPR016032">
    <property type="entry name" value="Sig_transdc_resp-reg_C-effctor"/>
</dbReference>
<feature type="modified residue" description="4-aspartylphosphate" evidence="5">
    <location>
        <position position="63"/>
    </location>
</feature>
<dbReference type="PRINTS" id="PR00038">
    <property type="entry name" value="HTHLUXR"/>
</dbReference>
<accession>A0ABV3SZR8</accession>
<dbReference type="InterPro" id="IPR001789">
    <property type="entry name" value="Sig_transdc_resp-reg_receiver"/>
</dbReference>
<organism evidence="9 10">
    <name type="scientific">Nocardioides eburneus</name>
    <dbReference type="NCBI Taxonomy" id="3231482"/>
    <lineage>
        <taxon>Bacteria</taxon>
        <taxon>Bacillati</taxon>
        <taxon>Actinomycetota</taxon>
        <taxon>Actinomycetes</taxon>
        <taxon>Propionibacteriales</taxon>
        <taxon>Nocardioidaceae</taxon>
        <taxon>Nocardioides</taxon>
    </lineage>
</organism>
<evidence type="ECO:0000313" key="9">
    <source>
        <dbReference type="EMBL" id="MEX0428055.1"/>
    </source>
</evidence>
<dbReference type="PANTHER" id="PTHR43214">
    <property type="entry name" value="TWO-COMPONENT RESPONSE REGULATOR"/>
    <property type="match status" value="1"/>
</dbReference>
<keyword evidence="4" id="KW-0804">Transcription</keyword>
<dbReference type="InterPro" id="IPR011006">
    <property type="entry name" value="CheY-like_superfamily"/>
</dbReference>
<dbReference type="EMBL" id="JBFPJR010000015">
    <property type="protein sequence ID" value="MEX0428055.1"/>
    <property type="molecule type" value="Genomic_DNA"/>
</dbReference>
<dbReference type="Proteomes" id="UP001556631">
    <property type="component" value="Unassembled WGS sequence"/>
</dbReference>
<comment type="caution">
    <text evidence="9">The sequence shown here is derived from an EMBL/GenBank/DDBJ whole genome shotgun (WGS) entry which is preliminary data.</text>
</comment>
<dbReference type="SMART" id="SM00448">
    <property type="entry name" value="REC"/>
    <property type="match status" value="1"/>
</dbReference>
<dbReference type="InterPro" id="IPR039420">
    <property type="entry name" value="WalR-like"/>
</dbReference>
<dbReference type="RefSeq" id="WP_367994010.1">
    <property type="nucleotide sequence ID" value="NZ_JBFPJR010000015.1"/>
</dbReference>
<evidence type="ECO:0000259" key="7">
    <source>
        <dbReference type="PROSITE" id="PS50043"/>
    </source>
</evidence>
<dbReference type="SUPFAM" id="SSF52172">
    <property type="entry name" value="CheY-like"/>
    <property type="match status" value="1"/>
</dbReference>
<keyword evidence="10" id="KW-1185">Reference proteome</keyword>
<evidence type="ECO:0000256" key="3">
    <source>
        <dbReference type="ARBA" id="ARBA00023125"/>
    </source>
</evidence>
<sequence length="244" mass="26474">MIVPVGRGLPIRVFLLDDHDIVRLGVRTLLELSGDIEVVGEARTATEAAERILDLRPDVCVLDARLPDGSGIEVCRDVRAVDDRIQCLILTSYDEDEAMAAAILAGAAGYVLKQIESHSLVSGIRLVASGHTLIDPEAAARVVQEVQFRRTAADVLRDLTPQQARILFLIAEGLTNKQIADRLFLAEKTVKNHVTGLLAKLGVSHRTQAALLALRLRESPGVPAPRRATGGSRREAPISPQRPR</sequence>
<evidence type="ECO:0000256" key="1">
    <source>
        <dbReference type="ARBA" id="ARBA00022553"/>
    </source>
</evidence>
<evidence type="ECO:0000256" key="4">
    <source>
        <dbReference type="ARBA" id="ARBA00023163"/>
    </source>
</evidence>
<dbReference type="SUPFAM" id="SSF46894">
    <property type="entry name" value="C-terminal effector domain of the bipartite response regulators"/>
    <property type="match status" value="1"/>
</dbReference>
<dbReference type="InterPro" id="IPR000792">
    <property type="entry name" value="Tscrpt_reg_LuxR_C"/>
</dbReference>
<evidence type="ECO:0000313" key="10">
    <source>
        <dbReference type="Proteomes" id="UP001556631"/>
    </source>
</evidence>
<dbReference type="CDD" id="cd17535">
    <property type="entry name" value="REC_NarL-like"/>
    <property type="match status" value="1"/>
</dbReference>
<feature type="domain" description="Response regulatory" evidence="8">
    <location>
        <begin position="12"/>
        <end position="128"/>
    </location>
</feature>
<dbReference type="Pfam" id="PF00072">
    <property type="entry name" value="Response_reg"/>
    <property type="match status" value="1"/>
</dbReference>
<feature type="domain" description="HTH luxR-type" evidence="7">
    <location>
        <begin position="152"/>
        <end position="217"/>
    </location>
</feature>
<reference evidence="9 10" key="1">
    <citation type="submission" date="2024-07" db="EMBL/GenBank/DDBJ databases">
        <authorList>
            <person name="Lee S."/>
            <person name="Kang M."/>
        </authorList>
    </citation>
    <scope>NUCLEOTIDE SEQUENCE [LARGE SCALE GENOMIC DNA]</scope>
    <source>
        <strain evidence="9 10">DS6</strain>
    </source>
</reference>
<dbReference type="Pfam" id="PF00196">
    <property type="entry name" value="GerE"/>
    <property type="match status" value="1"/>
</dbReference>
<dbReference type="PANTHER" id="PTHR43214:SF24">
    <property type="entry name" value="TRANSCRIPTIONAL REGULATORY PROTEIN NARL-RELATED"/>
    <property type="match status" value="1"/>
</dbReference>
<evidence type="ECO:0000256" key="6">
    <source>
        <dbReference type="SAM" id="MobiDB-lite"/>
    </source>
</evidence>
<keyword evidence="3" id="KW-0238">DNA-binding</keyword>
<gene>
    <name evidence="9" type="ORF">AB3X52_10540</name>
</gene>
<proteinExistence type="predicted"/>
<evidence type="ECO:0000259" key="8">
    <source>
        <dbReference type="PROSITE" id="PS50110"/>
    </source>
</evidence>
<dbReference type="PROSITE" id="PS50043">
    <property type="entry name" value="HTH_LUXR_2"/>
    <property type="match status" value="1"/>
</dbReference>
<dbReference type="Gene3D" id="3.40.50.2300">
    <property type="match status" value="1"/>
</dbReference>
<dbReference type="SMART" id="SM00421">
    <property type="entry name" value="HTH_LUXR"/>
    <property type="match status" value="1"/>
</dbReference>
<protein>
    <submittedName>
        <fullName evidence="9">Response regulator</fullName>
    </submittedName>
</protein>
<keyword evidence="1 5" id="KW-0597">Phosphoprotein</keyword>
<evidence type="ECO:0000256" key="2">
    <source>
        <dbReference type="ARBA" id="ARBA00023015"/>
    </source>
</evidence>
<feature type="region of interest" description="Disordered" evidence="6">
    <location>
        <begin position="221"/>
        <end position="244"/>
    </location>
</feature>